<gene>
    <name evidence="3" type="primary">coaBC</name>
    <name evidence="7" type="ORF">SAE02_26130</name>
</gene>
<comment type="caution">
    <text evidence="7">The sequence shown here is derived from an EMBL/GenBank/DDBJ whole genome shotgun (WGS) entry which is preliminary data.</text>
</comment>
<dbReference type="Gene3D" id="3.40.50.10300">
    <property type="entry name" value="CoaB-like"/>
    <property type="match status" value="1"/>
</dbReference>
<feature type="binding site" evidence="3">
    <location>
        <position position="337"/>
    </location>
    <ligand>
        <name>CTP</name>
        <dbReference type="ChEBI" id="CHEBI:37563"/>
    </ligand>
</feature>
<dbReference type="Pfam" id="PF04127">
    <property type="entry name" value="DFP"/>
    <property type="match status" value="1"/>
</dbReference>
<accession>A0A512DPQ4</accession>
<dbReference type="AlphaFoldDB" id="A0A512DPQ4"/>
<evidence type="ECO:0000313" key="8">
    <source>
        <dbReference type="Proteomes" id="UP000321523"/>
    </source>
</evidence>
<comment type="function">
    <text evidence="3">Catalyzes two sequential steps in the biosynthesis of coenzyme A. In the first step cysteine is conjugated to 4'-phosphopantothenate to form 4-phosphopantothenoylcysteine. In the second step the latter compound is decarboxylated to form 4'-phosphopantotheine.</text>
</comment>
<evidence type="ECO:0000256" key="1">
    <source>
        <dbReference type="ARBA" id="ARBA00022793"/>
    </source>
</evidence>
<dbReference type="EMBL" id="BJYZ01000011">
    <property type="protein sequence ID" value="GEO38465.1"/>
    <property type="molecule type" value="Genomic_DNA"/>
</dbReference>
<feature type="active site" description="Proton donor" evidence="3">
    <location>
        <position position="197"/>
    </location>
</feature>
<keyword evidence="1 3" id="KW-0210">Decarboxylase</keyword>
<dbReference type="HAMAP" id="MF_02225">
    <property type="entry name" value="CoaBC"/>
    <property type="match status" value="1"/>
</dbReference>
<sequence>MPVVTSPVRAAVAGCALAPEHTLPAGTRLILMSDPKFDFPILDGKRILLIISGGIAAYKCLDLIRRLKERGAKVRCILTEGGSKFVTPLSVAALSEEKVYTDLWSLTDEAEMGHIRLSREADLVVVAPASANILAKMAAGITDDLATTALLATDKPVMVAPAMNIMMWSHAATRANIATLEQRGVVRIGPGVGDMACGETGSGRMSEPMEILAAIAGFFQKTESPTHRLEALGPLRGWRALVTSGPTHEPIDPVRYIANRSSGKQGHAIAAALARLGAAVTLVSGPTQEPVPAGVSIVQVESALDMLAACQDALPVDVAVCAAAVADWRVKATASQKLKKEGGSLPALELAENPDILATLSRAGRNRPALVVGFAAETEKVVAHARAKLARKGCDWIVANDVSPSSGTFGGTNNTVHLLRGDTLEDWPPLSKEEVAQRLAMAIAEHLVGTG</sequence>
<dbReference type="Pfam" id="PF02441">
    <property type="entry name" value="Flavoprotein"/>
    <property type="match status" value="1"/>
</dbReference>
<dbReference type="PANTHER" id="PTHR14359:SF6">
    <property type="entry name" value="PHOSPHOPANTOTHENOYLCYSTEINE DECARBOXYLASE"/>
    <property type="match status" value="1"/>
</dbReference>
<dbReference type="NCBIfam" id="TIGR00521">
    <property type="entry name" value="coaBC_dfp"/>
    <property type="match status" value="1"/>
</dbReference>
<evidence type="ECO:0000256" key="4">
    <source>
        <dbReference type="RuleBase" id="RU364078"/>
    </source>
</evidence>
<comment type="pathway">
    <text evidence="3 4">Cofactor biosynthesis; coenzyme A biosynthesis; CoA from (R)-pantothenate: step 3/5.</text>
</comment>
<evidence type="ECO:0000259" key="5">
    <source>
        <dbReference type="Pfam" id="PF02441"/>
    </source>
</evidence>
<dbReference type="InterPro" id="IPR007085">
    <property type="entry name" value="DNA/pantothenate-metab_flavo_C"/>
</dbReference>
<keyword evidence="3" id="KW-0460">Magnesium</keyword>
<comment type="pathway">
    <text evidence="3 4">Cofactor biosynthesis; coenzyme A biosynthesis; CoA from (R)-pantothenate: step 2/5.</text>
</comment>
<proteinExistence type="inferred from homology"/>
<feature type="region of interest" description="Phosphopantothenate--cysteine ligase" evidence="3">
    <location>
        <begin position="240"/>
        <end position="451"/>
    </location>
</feature>
<dbReference type="GO" id="GO:0071513">
    <property type="term" value="C:phosphopantothenoylcysteine decarboxylase complex"/>
    <property type="evidence" value="ECO:0007669"/>
    <property type="project" value="TreeGrafter"/>
</dbReference>
<feature type="binding site" evidence="3">
    <location>
        <position position="374"/>
    </location>
    <ligand>
        <name>CTP</name>
        <dbReference type="ChEBI" id="CHEBI:37563"/>
    </ligand>
</feature>
<keyword evidence="2 3" id="KW-0456">Lyase</keyword>
<keyword evidence="3 4" id="KW-0436">Ligase</keyword>
<dbReference type="GO" id="GO:0004633">
    <property type="term" value="F:phosphopantothenoylcysteine decarboxylase activity"/>
    <property type="evidence" value="ECO:0007669"/>
    <property type="project" value="UniProtKB-UniRule"/>
</dbReference>
<comment type="cofactor">
    <cofactor evidence="3">
        <name>Mg(2+)</name>
        <dbReference type="ChEBI" id="CHEBI:18420"/>
    </cofactor>
</comment>
<comment type="caution">
    <text evidence="3">Lacks conserved residue(s) required for the propagation of feature annotation.</text>
</comment>
<comment type="function">
    <text evidence="4">Catalyzes two steps in the biosynthesis of coenzyme A. In the first step cysteine is conjugated to 4'-phosphopantothenate to form 4-phosphopantothenoylcysteine, in the latter compound is decarboxylated to form 4'-phosphopantotheine.</text>
</comment>
<dbReference type="InterPro" id="IPR035929">
    <property type="entry name" value="CoaB-like_sf"/>
</dbReference>
<dbReference type="InterPro" id="IPR036551">
    <property type="entry name" value="Flavin_trans-like"/>
</dbReference>
<feature type="binding site" evidence="3">
    <location>
        <position position="327"/>
    </location>
    <ligand>
        <name>CTP</name>
        <dbReference type="ChEBI" id="CHEBI:37563"/>
    </ligand>
</feature>
<comment type="cofactor">
    <cofactor evidence="3">
        <name>FMN</name>
        <dbReference type="ChEBI" id="CHEBI:58210"/>
    </cofactor>
    <text evidence="3">Binds 1 FMN per subunit.</text>
</comment>
<dbReference type="GO" id="GO:0015941">
    <property type="term" value="P:pantothenate catabolic process"/>
    <property type="evidence" value="ECO:0007669"/>
    <property type="project" value="InterPro"/>
</dbReference>
<comment type="similarity">
    <text evidence="3 4">In the C-terminal section; belongs to the PPC synthetase family.</text>
</comment>
<dbReference type="EC" id="6.3.2.5" evidence="3"/>
<feature type="domain" description="Flavoprotein" evidence="5">
    <location>
        <begin position="45"/>
        <end position="215"/>
    </location>
</feature>
<dbReference type="UniPathway" id="UPA00241">
    <property type="reaction ID" value="UER00353"/>
</dbReference>
<dbReference type="GO" id="GO:0046872">
    <property type="term" value="F:metal ion binding"/>
    <property type="evidence" value="ECO:0007669"/>
    <property type="project" value="UniProtKB-KW"/>
</dbReference>
<feature type="binding site" evidence="3">
    <location>
        <position position="388"/>
    </location>
    <ligand>
        <name>CTP</name>
        <dbReference type="ChEBI" id="CHEBI:37563"/>
    </ligand>
</feature>
<comment type="catalytic activity">
    <reaction evidence="3 4">
        <text>(R)-4'-phosphopantothenate + L-cysteine + CTP = N-[(R)-4-phosphopantothenoyl]-L-cysteine + CMP + diphosphate + H(+)</text>
        <dbReference type="Rhea" id="RHEA:19397"/>
        <dbReference type="ChEBI" id="CHEBI:10986"/>
        <dbReference type="ChEBI" id="CHEBI:15378"/>
        <dbReference type="ChEBI" id="CHEBI:33019"/>
        <dbReference type="ChEBI" id="CHEBI:35235"/>
        <dbReference type="ChEBI" id="CHEBI:37563"/>
        <dbReference type="ChEBI" id="CHEBI:59458"/>
        <dbReference type="ChEBI" id="CHEBI:60377"/>
        <dbReference type="EC" id="6.3.2.5"/>
    </reaction>
</comment>
<comment type="similarity">
    <text evidence="3 4">In the N-terminal section; belongs to the HFCD (homo-oligomeric flavin containing Cys decarboxylase) superfamily.</text>
</comment>
<keyword evidence="3" id="KW-0479">Metal-binding</keyword>
<feature type="binding site" evidence="3">
    <location>
        <position position="392"/>
    </location>
    <ligand>
        <name>CTP</name>
        <dbReference type="ChEBI" id="CHEBI:37563"/>
    </ligand>
</feature>
<dbReference type="GO" id="GO:0010181">
    <property type="term" value="F:FMN binding"/>
    <property type="evidence" value="ECO:0007669"/>
    <property type="project" value="UniProtKB-UniRule"/>
</dbReference>
<evidence type="ECO:0000256" key="3">
    <source>
        <dbReference type="HAMAP-Rule" id="MF_02225"/>
    </source>
</evidence>
<dbReference type="InterPro" id="IPR005252">
    <property type="entry name" value="CoaBC"/>
</dbReference>
<dbReference type="InterPro" id="IPR003382">
    <property type="entry name" value="Flavoprotein"/>
</dbReference>
<keyword evidence="3 4" id="KW-0288">FMN</keyword>
<keyword evidence="3" id="KW-0511">Multifunctional enzyme</keyword>
<dbReference type="GO" id="GO:0015937">
    <property type="term" value="P:coenzyme A biosynthetic process"/>
    <property type="evidence" value="ECO:0007669"/>
    <property type="project" value="UniProtKB-UniRule"/>
</dbReference>
<name>A0A512DPQ4_9PROT</name>
<feature type="domain" description="DNA/pantothenate metabolism flavoprotein C-terminal" evidence="6">
    <location>
        <begin position="235"/>
        <end position="445"/>
    </location>
</feature>
<dbReference type="GO" id="GO:0004632">
    <property type="term" value="F:phosphopantothenate--cysteine ligase activity"/>
    <property type="evidence" value="ECO:0007669"/>
    <property type="project" value="UniProtKB-UniRule"/>
</dbReference>
<evidence type="ECO:0000313" key="7">
    <source>
        <dbReference type="EMBL" id="GEO38465.1"/>
    </source>
</evidence>
<dbReference type="PANTHER" id="PTHR14359">
    <property type="entry name" value="HOMO-OLIGOMERIC FLAVIN CONTAINING CYS DECARBOXYLASE FAMILY"/>
    <property type="match status" value="1"/>
</dbReference>
<organism evidence="7 8">
    <name type="scientific">Skermanella aerolata</name>
    <dbReference type="NCBI Taxonomy" id="393310"/>
    <lineage>
        <taxon>Bacteria</taxon>
        <taxon>Pseudomonadati</taxon>
        <taxon>Pseudomonadota</taxon>
        <taxon>Alphaproteobacteria</taxon>
        <taxon>Rhodospirillales</taxon>
        <taxon>Azospirillaceae</taxon>
        <taxon>Skermanella</taxon>
    </lineage>
</organism>
<reference evidence="7 8" key="1">
    <citation type="submission" date="2019-07" db="EMBL/GenBank/DDBJ databases">
        <title>Whole genome shotgun sequence of Skermanella aerolata NBRC 106429.</title>
        <authorList>
            <person name="Hosoyama A."/>
            <person name="Uohara A."/>
            <person name="Ohji S."/>
            <person name="Ichikawa N."/>
        </authorList>
    </citation>
    <scope>NUCLEOTIDE SEQUENCE [LARGE SCALE GENOMIC DNA]</scope>
    <source>
        <strain evidence="7 8">NBRC 106429</strain>
    </source>
</reference>
<dbReference type="Proteomes" id="UP000321523">
    <property type="component" value="Unassembled WGS sequence"/>
</dbReference>
<dbReference type="SUPFAM" id="SSF102645">
    <property type="entry name" value="CoaB-like"/>
    <property type="match status" value="1"/>
</dbReference>
<dbReference type="Gene3D" id="3.40.50.1950">
    <property type="entry name" value="Flavin prenyltransferase-like"/>
    <property type="match status" value="1"/>
</dbReference>
<dbReference type="EC" id="4.1.1.36" evidence="3"/>
<feature type="binding site" evidence="3">
    <location>
        <begin position="354"/>
        <end position="357"/>
    </location>
    <ligand>
        <name>CTP</name>
        <dbReference type="ChEBI" id="CHEBI:37563"/>
    </ligand>
</feature>
<comment type="catalytic activity">
    <reaction evidence="3 4">
        <text>N-[(R)-4-phosphopantothenoyl]-L-cysteine + H(+) = (R)-4'-phosphopantetheine + CO2</text>
        <dbReference type="Rhea" id="RHEA:16793"/>
        <dbReference type="ChEBI" id="CHEBI:15378"/>
        <dbReference type="ChEBI" id="CHEBI:16526"/>
        <dbReference type="ChEBI" id="CHEBI:59458"/>
        <dbReference type="ChEBI" id="CHEBI:61723"/>
        <dbReference type="EC" id="4.1.1.36"/>
    </reaction>
</comment>
<evidence type="ECO:0000256" key="2">
    <source>
        <dbReference type="ARBA" id="ARBA00023239"/>
    </source>
</evidence>
<protein>
    <recommendedName>
        <fullName evidence="3">Coenzyme A biosynthesis bifunctional protein CoaBC</fullName>
    </recommendedName>
    <alternativeName>
        <fullName evidence="3">DNA/pantothenate metabolism flavoprotein</fullName>
    </alternativeName>
    <alternativeName>
        <fullName evidence="3">Phosphopantothenoylcysteine synthetase/decarboxylase</fullName>
        <shortName evidence="3">PPCS-PPCDC</shortName>
    </alternativeName>
    <domain>
        <recommendedName>
            <fullName evidence="3">Phosphopantothenoylcysteine decarboxylase</fullName>
            <shortName evidence="3">PPC decarboxylase</shortName>
            <shortName evidence="3">PPC-DC</shortName>
            <ecNumber evidence="3">4.1.1.36</ecNumber>
        </recommendedName>
        <alternativeName>
            <fullName evidence="3">CoaC</fullName>
        </alternativeName>
    </domain>
    <domain>
        <recommendedName>
            <fullName evidence="3">Phosphopantothenate--cysteine ligase</fullName>
            <ecNumber evidence="3">6.3.2.5</ecNumber>
        </recommendedName>
        <alternativeName>
            <fullName evidence="3">CoaB</fullName>
        </alternativeName>
        <alternativeName>
            <fullName evidence="3">Phosphopantothenoylcysteine synthetase</fullName>
            <shortName evidence="3">PPC synthetase</shortName>
            <shortName evidence="3">PPC-S</shortName>
        </alternativeName>
    </domain>
</protein>
<evidence type="ECO:0000259" key="6">
    <source>
        <dbReference type="Pfam" id="PF04127"/>
    </source>
</evidence>
<keyword evidence="8" id="KW-1185">Reference proteome</keyword>
<feature type="region of interest" description="Phosphopantothenoylcysteine decarboxylase" evidence="3">
    <location>
        <begin position="1"/>
        <end position="239"/>
    </location>
</feature>
<keyword evidence="3 4" id="KW-0285">Flavoprotein</keyword>
<dbReference type="SUPFAM" id="SSF52507">
    <property type="entry name" value="Homo-oligomeric flavin-containing Cys decarboxylases, HFCD"/>
    <property type="match status" value="1"/>
</dbReference>